<reference evidence="8 9" key="1">
    <citation type="journal article" date="2019" name="Int. J. Syst. Evol. Microbiol.">
        <title>The Global Catalogue of Microorganisms (GCM) 10K type strain sequencing project: providing services to taxonomists for standard genome sequencing and annotation.</title>
        <authorList>
            <consortium name="The Broad Institute Genomics Platform"/>
            <consortium name="The Broad Institute Genome Sequencing Center for Infectious Disease"/>
            <person name="Wu L."/>
            <person name="Ma J."/>
        </authorList>
    </citation>
    <scope>NUCLEOTIDE SEQUENCE [LARGE SCALE GENOMIC DNA]</scope>
    <source>
        <strain evidence="8 9">JCM 14162</strain>
    </source>
</reference>
<dbReference type="HAMAP" id="MF_00080">
    <property type="entry name" value="IF_3"/>
    <property type="match status" value="1"/>
</dbReference>
<dbReference type="InterPro" id="IPR001288">
    <property type="entry name" value="Translation_initiation_fac_3"/>
</dbReference>
<evidence type="ECO:0000313" key="8">
    <source>
        <dbReference type="EMBL" id="GAA0474947.1"/>
    </source>
</evidence>
<dbReference type="NCBIfam" id="TIGR00168">
    <property type="entry name" value="infC"/>
    <property type="match status" value="1"/>
</dbReference>
<keyword evidence="3 4" id="KW-0648">Protein biosynthesis</keyword>
<comment type="subcellular location">
    <subcellularLocation>
        <location evidence="4">Cytoplasm</location>
    </subcellularLocation>
</comment>
<evidence type="ECO:0000259" key="6">
    <source>
        <dbReference type="Pfam" id="PF00707"/>
    </source>
</evidence>
<evidence type="ECO:0000256" key="3">
    <source>
        <dbReference type="ARBA" id="ARBA00022917"/>
    </source>
</evidence>
<dbReference type="InterPro" id="IPR019814">
    <property type="entry name" value="Translation_initiation_fac_3_N"/>
</dbReference>
<gene>
    <name evidence="4 8" type="primary">infC</name>
    <name evidence="8" type="ORF">GCM10009096_15680</name>
</gene>
<feature type="domain" description="Translation initiation factor 3 N-terminal" evidence="7">
    <location>
        <begin position="31"/>
        <end position="98"/>
    </location>
</feature>
<accession>A0ABN1AF40</accession>
<keyword evidence="2 4" id="KW-0396">Initiation factor</keyword>
<dbReference type="SUPFAM" id="SSF54364">
    <property type="entry name" value="Translation initiation factor IF3, N-terminal domain"/>
    <property type="match status" value="1"/>
</dbReference>
<dbReference type="SUPFAM" id="SSF55200">
    <property type="entry name" value="Translation initiation factor IF3, C-terminal domain"/>
    <property type="match status" value="1"/>
</dbReference>
<comment type="function">
    <text evidence="4">IF-3 binds to the 30S ribosomal subunit and shifts the equilibrium between 70S ribosomes and their 50S and 30S subunits in favor of the free subunits, thus enhancing the availability of 30S subunits on which protein synthesis initiation begins.</text>
</comment>
<evidence type="ECO:0000259" key="7">
    <source>
        <dbReference type="Pfam" id="PF05198"/>
    </source>
</evidence>
<protein>
    <recommendedName>
        <fullName evidence="4 5">Translation initiation factor IF-3</fullName>
    </recommendedName>
</protein>
<sequence length="191" mass="21509">MAASSKHLGVFNIAAPPRRPTPPVKGGPRFNNLIISDTVRVIDDRGENLGVMNTGEAIERAKDVGLDLVEVSPNASPPVAKFLDVGKFKYEAQKKANAARKTQKVQDVKEIKMRPNIDDHDYQVKMRNVNKFIDNGDKVKVTLRFRGREMSHQQLGMQLLQRVQDDMKETAKVEAYPKLEGRQMLMVLCPK</sequence>
<dbReference type="PANTHER" id="PTHR10938">
    <property type="entry name" value="TRANSLATION INITIATION FACTOR IF-3"/>
    <property type="match status" value="1"/>
</dbReference>
<comment type="similarity">
    <text evidence="1 4">Belongs to the IF-3 family.</text>
</comment>
<keyword evidence="9" id="KW-1185">Reference proteome</keyword>
<dbReference type="Gene3D" id="3.10.20.80">
    <property type="entry name" value="Translation initiation factor 3 (IF-3), N-terminal domain"/>
    <property type="match status" value="1"/>
</dbReference>
<evidence type="ECO:0000313" key="9">
    <source>
        <dbReference type="Proteomes" id="UP001500713"/>
    </source>
</evidence>
<proteinExistence type="inferred from homology"/>
<evidence type="ECO:0000256" key="1">
    <source>
        <dbReference type="ARBA" id="ARBA00005439"/>
    </source>
</evidence>
<comment type="caution">
    <text evidence="8">The sequence shown here is derived from an EMBL/GenBank/DDBJ whole genome shotgun (WGS) entry which is preliminary data.</text>
</comment>
<dbReference type="InterPro" id="IPR036788">
    <property type="entry name" value="T_IF-3_C_sf"/>
</dbReference>
<organism evidence="8 9">
    <name type="scientific">Parasphingorhabdus litoris</name>
    <dbReference type="NCBI Taxonomy" id="394733"/>
    <lineage>
        <taxon>Bacteria</taxon>
        <taxon>Pseudomonadati</taxon>
        <taxon>Pseudomonadota</taxon>
        <taxon>Alphaproteobacteria</taxon>
        <taxon>Sphingomonadales</taxon>
        <taxon>Sphingomonadaceae</taxon>
        <taxon>Parasphingorhabdus</taxon>
    </lineage>
</organism>
<comment type="subunit">
    <text evidence="4">Monomer.</text>
</comment>
<dbReference type="Pfam" id="PF05198">
    <property type="entry name" value="IF3_N"/>
    <property type="match status" value="1"/>
</dbReference>
<dbReference type="GO" id="GO:0003743">
    <property type="term" value="F:translation initiation factor activity"/>
    <property type="evidence" value="ECO:0007669"/>
    <property type="project" value="UniProtKB-KW"/>
</dbReference>
<feature type="domain" description="Translation initiation factor 3 C-terminal" evidence="6">
    <location>
        <begin position="107"/>
        <end position="191"/>
    </location>
</feature>
<dbReference type="Proteomes" id="UP001500713">
    <property type="component" value="Unassembled WGS sequence"/>
</dbReference>
<dbReference type="PANTHER" id="PTHR10938:SF0">
    <property type="entry name" value="TRANSLATION INITIATION FACTOR IF-3, MITOCHONDRIAL"/>
    <property type="match status" value="1"/>
</dbReference>
<dbReference type="Pfam" id="PF00707">
    <property type="entry name" value="IF3_C"/>
    <property type="match status" value="1"/>
</dbReference>
<dbReference type="Gene3D" id="3.30.110.10">
    <property type="entry name" value="Translation initiation factor 3 (IF-3), C-terminal domain"/>
    <property type="match status" value="1"/>
</dbReference>
<dbReference type="InterPro" id="IPR019815">
    <property type="entry name" value="Translation_initiation_fac_3_C"/>
</dbReference>
<dbReference type="EMBL" id="BAAAEM010000002">
    <property type="protein sequence ID" value="GAA0474947.1"/>
    <property type="molecule type" value="Genomic_DNA"/>
</dbReference>
<evidence type="ECO:0000256" key="5">
    <source>
        <dbReference type="NCBIfam" id="TIGR00168"/>
    </source>
</evidence>
<name>A0ABN1AF40_9SPHN</name>
<dbReference type="InterPro" id="IPR036787">
    <property type="entry name" value="T_IF-3_N_sf"/>
</dbReference>
<keyword evidence="4" id="KW-0963">Cytoplasm</keyword>
<evidence type="ECO:0000256" key="2">
    <source>
        <dbReference type="ARBA" id="ARBA00022540"/>
    </source>
</evidence>
<evidence type="ECO:0000256" key="4">
    <source>
        <dbReference type="HAMAP-Rule" id="MF_00080"/>
    </source>
</evidence>